<sequence>MNTTKRTQFYATELALPPSWYGVGQVPTGMAQPWGQAALSVLPPGLRPKVWVGRGVCVVGVGLSKSFSGTLSEASAAYRKWANEAEVSWVPGSPLGAADVAVERDTALAPTNLAPQFREDPRLLLAALGAFPFDSKASGRLEVPQVALIGVPHLHSFLIWHEDAQALATEVLQRIGVLGQHPYPLGAQGVASDGKGWHRLAPEVDFAAWEGSIEGATSALRAGRAEKVVLARSESFACETGVDVRALTRDLLADPDQRCQDVRGWAFAIGDLVGLSPEVLAQVSAGHFAARVLAGTSLPGHGQELFNDPKEVREHEIARESVISKLNEAGVQGAQAGEVSILSLPNVDHLQSTITGQVGEGSDVSTITEVFHPTAAVCGKPREAAAELIAEFDPIVRENFTGPVGYVLPNGDGQWNLALRCAQTLDEDGLADAHSPEISRWRLLAGAGIMPSSTAQHEWDETGRKMGLMRQVLGINEDVR</sequence>
<dbReference type="Proteomes" id="UP000176288">
    <property type="component" value="Chromosome"/>
</dbReference>
<evidence type="ECO:0000259" key="1">
    <source>
        <dbReference type="Pfam" id="PF00425"/>
    </source>
</evidence>
<protein>
    <recommendedName>
        <fullName evidence="1">Chorismate-utilising enzyme C-terminal domain-containing protein</fullName>
    </recommendedName>
</protein>
<feature type="domain" description="Chorismate-utilising enzyme C-terminal" evidence="1">
    <location>
        <begin position="207"/>
        <end position="465"/>
    </location>
</feature>
<dbReference type="AlphaFoldDB" id="A0A1D9MLI1"/>
<dbReference type="InterPro" id="IPR015890">
    <property type="entry name" value="Chorismate_C"/>
</dbReference>
<name>A0A1D9MLI1_9ACTO</name>
<dbReference type="Gene3D" id="3.60.120.10">
    <property type="entry name" value="Anthranilate synthase"/>
    <property type="match status" value="1"/>
</dbReference>
<dbReference type="STRING" id="1912795.BK816_07505"/>
<keyword evidence="3" id="KW-1185">Reference proteome</keyword>
<organism evidence="2 3">
    <name type="scientific">Boudabousia tangfeifanii</name>
    <dbReference type="NCBI Taxonomy" id="1912795"/>
    <lineage>
        <taxon>Bacteria</taxon>
        <taxon>Bacillati</taxon>
        <taxon>Actinomycetota</taxon>
        <taxon>Actinomycetes</taxon>
        <taxon>Actinomycetales</taxon>
        <taxon>Actinomycetaceae</taxon>
        <taxon>Boudabousia</taxon>
    </lineage>
</organism>
<dbReference type="Pfam" id="PF00425">
    <property type="entry name" value="Chorismate_bind"/>
    <property type="match status" value="1"/>
</dbReference>
<reference evidence="2 3" key="1">
    <citation type="submission" date="2016-10" db="EMBL/GenBank/DDBJ databases">
        <title>Actinomyces aegypiusis sp. nov., isolated from the Aegypius monachus in Qinghai Tibet Plateau China.</title>
        <authorList>
            <person name="Wang Y."/>
        </authorList>
    </citation>
    <scope>NUCLEOTIDE SEQUENCE [LARGE SCALE GENOMIC DNA]</scope>
    <source>
        <strain evidence="2 3">VUL4_3</strain>
    </source>
</reference>
<dbReference type="KEGG" id="avu:BK816_07505"/>
<dbReference type="SUPFAM" id="SSF56322">
    <property type="entry name" value="ADC synthase"/>
    <property type="match status" value="1"/>
</dbReference>
<dbReference type="RefSeq" id="WP_071164620.1">
    <property type="nucleotide sequence ID" value="NZ_CP017812.1"/>
</dbReference>
<gene>
    <name evidence="2" type="ORF">BK816_07505</name>
</gene>
<evidence type="ECO:0000313" key="2">
    <source>
        <dbReference type="EMBL" id="AOZ73157.1"/>
    </source>
</evidence>
<accession>A0A1D9MLI1</accession>
<dbReference type="PANTHER" id="PTHR42839:SF2">
    <property type="entry name" value="ISOCHORISMATE SYNTHASE ENTC"/>
    <property type="match status" value="1"/>
</dbReference>
<dbReference type="EMBL" id="CP017812">
    <property type="protein sequence ID" value="AOZ73157.1"/>
    <property type="molecule type" value="Genomic_DNA"/>
</dbReference>
<dbReference type="PANTHER" id="PTHR42839">
    <property type="entry name" value="ISOCHORISMATE SYNTHASE ENTC"/>
    <property type="match status" value="1"/>
</dbReference>
<proteinExistence type="predicted"/>
<evidence type="ECO:0000313" key="3">
    <source>
        <dbReference type="Proteomes" id="UP000176288"/>
    </source>
</evidence>
<dbReference type="InterPro" id="IPR005801">
    <property type="entry name" value="ADC_synthase"/>
</dbReference>